<feature type="binding site" evidence="18">
    <location>
        <position position="403"/>
    </location>
    <ligand>
        <name>acetyl-CoA</name>
        <dbReference type="ChEBI" id="CHEBI:57288"/>
    </ligand>
</feature>
<evidence type="ECO:0000256" key="14">
    <source>
        <dbReference type="ARBA" id="ARBA00023316"/>
    </source>
</evidence>
<dbReference type="Gene3D" id="2.160.10.10">
    <property type="entry name" value="Hexapeptide repeat proteins"/>
    <property type="match status" value="1"/>
</dbReference>
<dbReference type="HAMAP" id="MF_01631">
    <property type="entry name" value="GlmU"/>
    <property type="match status" value="1"/>
</dbReference>
<organism evidence="20 21">
    <name type="scientific">Chromobacterium violaceum</name>
    <dbReference type="NCBI Taxonomy" id="536"/>
    <lineage>
        <taxon>Bacteria</taxon>
        <taxon>Pseudomonadati</taxon>
        <taxon>Pseudomonadota</taxon>
        <taxon>Betaproteobacteria</taxon>
        <taxon>Neisseriales</taxon>
        <taxon>Chromobacteriaceae</taxon>
        <taxon>Chromobacterium</taxon>
    </lineage>
</organism>
<comment type="catalytic activity">
    <reaction evidence="15 18">
        <text>alpha-D-glucosamine 1-phosphate + acetyl-CoA = N-acetyl-alpha-D-glucosamine 1-phosphate + CoA + H(+)</text>
        <dbReference type="Rhea" id="RHEA:13725"/>
        <dbReference type="ChEBI" id="CHEBI:15378"/>
        <dbReference type="ChEBI" id="CHEBI:57287"/>
        <dbReference type="ChEBI" id="CHEBI:57288"/>
        <dbReference type="ChEBI" id="CHEBI:57776"/>
        <dbReference type="ChEBI" id="CHEBI:58516"/>
        <dbReference type="EC" id="2.3.1.157"/>
    </reaction>
</comment>
<feature type="binding site" evidence="18">
    <location>
        <position position="438"/>
    </location>
    <ligand>
        <name>acetyl-CoA</name>
        <dbReference type="ChEBI" id="CHEBI:57288"/>
    </ligand>
</feature>
<dbReference type="CDD" id="cd02540">
    <property type="entry name" value="GT2_GlmU_N_bac"/>
    <property type="match status" value="1"/>
</dbReference>
<evidence type="ECO:0000256" key="9">
    <source>
        <dbReference type="ARBA" id="ARBA00022842"/>
    </source>
</evidence>
<feature type="region of interest" description="N-acetyltransferase" evidence="18">
    <location>
        <begin position="249"/>
        <end position="455"/>
    </location>
</feature>
<dbReference type="Gene3D" id="3.90.550.10">
    <property type="entry name" value="Spore Coat Polysaccharide Biosynthesis Protein SpsA, Chain A"/>
    <property type="match status" value="1"/>
</dbReference>
<evidence type="ECO:0000256" key="1">
    <source>
        <dbReference type="ARBA" id="ARBA00004496"/>
    </source>
</evidence>
<gene>
    <name evidence="18" type="primary">glmU</name>
    <name evidence="20" type="ORF">CBW21_00955</name>
</gene>
<feature type="binding site" evidence="18">
    <location>
        <position position="364"/>
    </location>
    <ligand>
        <name>UDP-N-acetyl-alpha-D-glucosamine</name>
        <dbReference type="ChEBI" id="CHEBI:57705"/>
    </ligand>
</feature>
<evidence type="ECO:0000256" key="2">
    <source>
        <dbReference type="ARBA" id="ARBA00007707"/>
    </source>
</evidence>
<protein>
    <recommendedName>
        <fullName evidence="18">Bifunctional protein GlmU</fullName>
    </recommendedName>
    <domain>
        <recommendedName>
            <fullName evidence="18">UDP-N-acetylglucosamine pyrophosphorylase</fullName>
            <ecNumber evidence="18">2.7.7.23</ecNumber>
        </recommendedName>
        <alternativeName>
            <fullName evidence="18">N-acetylglucosamine-1-phosphate uridyltransferase</fullName>
        </alternativeName>
    </domain>
    <domain>
        <recommendedName>
            <fullName evidence="18">Glucosamine-1-phosphate N-acetyltransferase</fullName>
            <ecNumber evidence="18">2.3.1.157</ecNumber>
        </recommendedName>
    </domain>
</protein>
<evidence type="ECO:0000256" key="15">
    <source>
        <dbReference type="ARBA" id="ARBA00048247"/>
    </source>
</evidence>
<feature type="binding site" evidence="18">
    <location>
        <position position="225"/>
    </location>
    <ligand>
        <name>UDP-N-acetyl-alpha-D-glucosamine</name>
        <dbReference type="ChEBI" id="CHEBI:57705"/>
    </ligand>
</feature>
<dbReference type="CDD" id="cd03353">
    <property type="entry name" value="LbH_GlmU_C"/>
    <property type="match status" value="1"/>
</dbReference>
<keyword evidence="9 18" id="KW-0460">Magnesium</keyword>
<feature type="binding site" evidence="18">
    <location>
        <position position="225"/>
    </location>
    <ligand>
        <name>Mg(2+)</name>
        <dbReference type="ChEBI" id="CHEBI:18420"/>
    </ligand>
</feature>
<evidence type="ECO:0000256" key="3">
    <source>
        <dbReference type="ARBA" id="ARBA00007947"/>
    </source>
</evidence>
<dbReference type="UniPathway" id="UPA00113">
    <property type="reaction ID" value="UER00532"/>
</dbReference>
<keyword evidence="8 18" id="KW-0677">Repeat</keyword>
<feature type="binding site" evidence="18">
    <location>
        <position position="74"/>
    </location>
    <ligand>
        <name>UDP-N-acetyl-alpha-D-glucosamine</name>
        <dbReference type="ChEBI" id="CHEBI:57705"/>
    </ligand>
</feature>
<evidence type="ECO:0000313" key="21">
    <source>
        <dbReference type="Proteomes" id="UP000196342"/>
    </source>
</evidence>
<feature type="binding site" evidence="18">
    <location>
        <position position="378"/>
    </location>
    <ligand>
        <name>acetyl-CoA</name>
        <dbReference type="ChEBI" id="CHEBI:57288"/>
    </ligand>
</feature>
<feature type="binding site" evidence="18">
    <location>
        <position position="152"/>
    </location>
    <ligand>
        <name>UDP-N-acetyl-alpha-D-glucosamine</name>
        <dbReference type="ChEBI" id="CHEBI:57705"/>
    </ligand>
</feature>
<reference evidence="20 21" key="1">
    <citation type="submission" date="2017-05" db="EMBL/GenBank/DDBJ databases">
        <title>Chromobacterium violaceum GHPS1 isolated from Hydrocarbon polluted soil in French Guiana display an awesome secondary metabolite arsenal and a battery of drug and heavy-metal-resistance and detoxification of xenobiotics proteins.</title>
        <authorList>
            <person name="Belbahri L."/>
        </authorList>
    </citation>
    <scope>NUCLEOTIDE SEQUENCE [LARGE SCALE GENOMIC DNA]</scope>
    <source>
        <strain evidence="20 21">GHPS1</strain>
    </source>
</reference>
<dbReference type="InterPro" id="IPR025877">
    <property type="entry name" value="MobA-like_NTP_Trfase"/>
</dbReference>
<dbReference type="GO" id="GO:0003977">
    <property type="term" value="F:UDP-N-acetylglucosamine diphosphorylase activity"/>
    <property type="evidence" value="ECO:0007669"/>
    <property type="project" value="UniProtKB-UniRule"/>
</dbReference>
<feature type="binding site" evidence="18">
    <location>
        <position position="375"/>
    </location>
    <ligand>
        <name>UDP-N-acetyl-alpha-D-glucosamine</name>
        <dbReference type="ChEBI" id="CHEBI:57705"/>
    </ligand>
</feature>
<comment type="subunit">
    <text evidence="18">Homotrimer.</text>
</comment>
<accession>A0A202BGJ6</accession>
<keyword evidence="11 18" id="KW-0573">Peptidoglycan synthesis</keyword>
<comment type="function">
    <text evidence="17 18">Catalyzes the last two sequential reactions in the de novo biosynthetic pathway for UDP-N-acetylglucosamine (UDP-GlcNAc). The C-terminal domain catalyzes the transfer of acetyl group from acetyl coenzyme A to glucosamine-1-phosphate (GlcN-1-P) to produce N-acetylglucosamine-1-phosphate (GlcNAc-1-P), which is converted into UDP-GlcNAc by the transfer of uridine 5-monophosphate (from uridine 5-triphosphate), a reaction catalyzed by the N-terminal domain.</text>
</comment>
<keyword evidence="21" id="KW-1185">Reference proteome</keyword>
<comment type="catalytic activity">
    <reaction evidence="16 18">
        <text>N-acetyl-alpha-D-glucosamine 1-phosphate + UTP + H(+) = UDP-N-acetyl-alpha-D-glucosamine + diphosphate</text>
        <dbReference type="Rhea" id="RHEA:13509"/>
        <dbReference type="ChEBI" id="CHEBI:15378"/>
        <dbReference type="ChEBI" id="CHEBI:33019"/>
        <dbReference type="ChEBI" id="CHEBI:46398"/>
        <dbReference type="ChEBI" id="CHEBI:57705"/>
        <dbReference type="ChEBI" id="CHEBI:57776"/>
        <dbReference type="EC" id="2.7.7.23"/>
    </reaction>
</comment>
<dbReference type="InterPro" id="IPR005882">
    <property type="entry name" value="Bifunctional_GlmU"/>
</dbReference>
<evidence type="ECO:0000256" key="11">
    <source>
        <dbReference type="ARBA" id="ARBA00022984"/>
    </source>
</evidence>
<feature type="binding site" evidence="18">
    <location>
        <position position="167"/>
    </location>
    <ligand>
        <name>UDP-N-acetyl-alpha-D-glucosamine</name>
        <dbReference type="ChEBI" id="CHEBI:57705"/>
    </ligand>
</feature>
<dbReference type="InterPro" id="IPR038009">
    <property type="entry name" value="GlmU_C_LbH"/>
</dbReference>
<keyword evidence="6 18" id="KW-0548">Nucleotidyltransferase</keyword>
<sequence length="455" mass="48157">MDSLSIVILAAGKGKRMYSSLPKVLHPIGGEPMLARVIRTARALNPSRLVVVYGHGGEQVRARIQDADIVWAEQAEQLGTGHALKMALPHLPKDGKTLVLYGDVPLTKASTLQRLEQAAAGGMAVLTDVLADASGYGRMVRGADGKLQAIVEHKDCTPEQLSIREINTGMMALPNARLADWLSALNNGNAQGEYYLTDVLEQAVKDGVAVESASVDASWEAAGVNNKVQLAELERILQANQARALLEAGVTLADPARIDIRGELKHGMDVSIDIGCVFEGAVELGDQVEIGAHCVLKNVKIASGTRIAPFSHLEDAVVGAECRIGPYARLRPGAELAGHVHIGNFVEVKKSKIGEGSKVNHLSYVGDAEIGRKVNVGAGSVTCNYDGVNKFKTIIGDNVFVGSGTLMVAPVKLERDSTIGAGSVISKDTPAGELTVARARQVTVPGWKRPQKKSG</sequence>
<feature type="active site" description="Proton acceptor" evidence="18">
    <location>
        <position position="361"/>
    </location>
</feature>
<evidence type="ECO:0000256" key="17">
    <source>
        <dbReference type="ARBA" id="ARBA00049628"/>
    </source>
</evidence>
<evidence type="ECO:0000256" key="4">
    <source>
        <dbReference type="ARBA" id="ARBA00022490"/>
    </source>
</evidence>
<dbReference type="InterPro" id="IPR029044">
    <property type="entry name" value="Nucleotide-diphossugar_trans"/>
</dbReference>
<evidence type="ECO:0000256" key="18">
    <source>
        <dbReference type="HAMAP-Rule" id="MF_01631"/>
    </source>
</evidence>
<dbReference type="InterPro" id="IPR011004">
    <property type="entry name" value="Trimer_LpxA-like_sf"/>
</dbReference>
<feature type="binding site" evidence="18">
    <location>
        <position position="103"/>
    </location>
    <ligand>
        <name>Mg(2+)</name>
        <dbReference type="ChEBI" id="CHEBI:18420"/>
    </ligand>
</feature>
<feature type="binding site" evidence="18">
    <location>
        <position position="23"/>
    </location>
    <ligand>
        <name>UDP-N-acetyl-alpha-D-glucosamine</name>
        <dbReference type="ChEBI" id="CHEBI:57705"/>
    </ligand>
</feature>
<evidence type="ECO:0000256" key="6">
    <source>
        <dbReference type="ARBA" id="ARBA00022695"/>
    </source>
</evidence>
<feature type="binding site" evidence="18">
    <location>
        <begin position="384"/>
        <end position="385"/>
    </location>
    <ligand>
        <name>acetyl-CoA</name>
        <dbReference type="ChEBI" id="CHEBI:57288"/>
    </ligand>
</feature>
<dbReference type="InterPro" id="IPR001451">
    <property type="entry name" value="Hexapep"/>
</dbReference>
<comment type="subcellular location">
    <subcellularLocation>
        <location evidence="1 18">Cytoplasm</location>
    </subcellularLocation>
</comment>
<dbReference type="EC" id="2.7.7.23" evidence="18"/>
<feature type="domain" description="MobA-like NTP transferase" evidence="19">
    <location>
        <begin position="7"/>
        <end position="122"/>
    </location>
</feature>
<keyword evidence="13 18" id="KW-0012">Acyltransferase</keyword>
<dbReference type="GO" id="GO:0000287">
    <property type="term" value="F:magnesium ion binding"/>
    <property type="evidence" value="ECO:0007669"/>
    <property type="project" value="UniProtKB-UniRule"/>
</dbReference>
<dbReference type="GO" id="GO:0009245">
    <property type="term" value="P:lipid A biosynthetic process"/>
    <property type="evidence" value="ECO:0007669"/>
    <property type="project" value="UniProtKB-UniRule"/>
</dbReference>
<keyword evidence="14 18" id="KW-0961">Cell wall biogenesis/degradation</keyword>
<comment type="pathway">
    <text evidence="18">Bacterial outer membrane biogenesis; LPS lipid A biosynthesis.</text>
</comment>
<dbReference type="GO" id="GO:0016020">
    <property type="term" value="C:membrane"/>
    <property type="evidence" value="ECO:0007669"/>
    <property type="project" value="GOC"/>
</dbReference>
<feature type="region of interest" description="Pyrophosphorylase" evidence="18">
    <location>
        <begin position="1"/>
        <end position="227"/>
    </location>
</feature>
<evidence type="ECO:0000259" key="19">
    <source>
        <dbReference type="Pfam" id="PF12804"/>
    </source>
</evidence>
<comment type="similarity">
    <text evidence="3 18">In the N-terminal section; belongs to the N-acetylglucosamine-1-phosphate uridyltransferase family.</text>
</comment>
<dbReference type="GO" id="GO:0000902">
    <property type="term" value="P:cell morphogenesis"/>
    <property type="evidence" value="ECO:0007669"/>
    <property type="project" value="UniProtKB-UniRule"/>
</dbReference>
<evidence type="ECO:0000256" key="8">
    <source>
        <dbReference type="ARBA" id="ARBA00022737"/>
    </source>
</evidence>
<dbReference type="AlphaFoldDB" id="A0A202BGJ6"/>
<comment type="cofactor">
    <cofactor evidence="18">
        <name>Mg(2+)</name>
        <dbReference type="ChEBI" id="CHEBI:18420"/>
    </cofactor>
    <text evidence="18">Binds 1 Mg(2+) ion per subunit.</text>
</comment>
<dbReference type="NCBIfam" id="TIGR01173">
    <property type="entry name" value="glmU"/>
    <property type="match status" value="1"/>
</dbReference>
<comment type="pathway">
    <text evidence="18">Nucleotide-sugar biosynthesis; UDP-N-acetyl-alpha-D-glucosamine biosynthesis; UDP-N-acetyl-alpha-D-glucosamine from N-acetyl-alpha-D-glucosamine 1-phosphate: step 1/1.</text>
</comment>
<keyword evidence="12 18" id="KW-0511">Multifunctional enzyme</keyword>
<proteinExistence type="inferred from homology"/>
<dbReference type="RefSeq" id="WP_087697074.1">
    <property type="nucleotide sequence ID" value="NZ_NHOO01000001.1"/>
</dbReference>
<evidence type="ECO:0000256" key="7">
    <source>
        <dbReference type="ARBA" id="ARBA00022723"/>
    </source>
</evidence>
<dbReference type="GO" id="GO:0071555">
    <property type="term" value="P:cell wall organization"/>
    <property type="evidence" value="ECO:0007669"/>
    <property type="project" value="UniProtKB-KW"/>
</dbReference>
<dbReference type="PANTHER" id="PTHR43584:SF3">
    <property type="entry name" value="BIFUNCTIONAL PROTEIN GLMU"/>
    <property type="match status" value="1"/>
</dbReference>
<feature type="binding site" evidence="18">
    <location>
        <position position="349"/>
    </location>
    <ligand>
        <name>UDP-N-acetyl-alpha-D-glucosamine</name>
        <dbReference type="ChEBI" id="CHEBI:57705"/>
    </ligand>
</feature>
<dbReference type="GO" id="GO:0006048">
    <property type="term" value="P:UDP-N-acetylglucosamine biosynthetic process"/>
    <property type="evidence" value="ECO:0007669"/>
    <property type="project" value="UniProtKB-UniPathway"/>
</dbReference>
<evidence type="ECO:0000256" key="16">
    <source>
        <dbReference type="ARBA" id="ARBA00048493"/>
    </source>
</evidence>
<evidence type="ECO:0000256" key="13">
    <source>
        <dbReference type="ARBA" id="ARBA00023315"/>
    </source>
</evidence>
<keyword evidence="5 18" id="KW-0808">Transferase</keyword>
<dbReference type="EC" id="2.3.1.157" evidence="18"/>
<dbReference type="UniPathway" id="UPA00973"/>
<dbReference type="GO" id="GO:0008360">
    <property type="term" value="P:regulation of cell shape"/>
    <property type="evidence" value="ECO:0007669"/>
    <property type="project" value="UniProtKB-KW"/>
</dbReference>
<dbReference type="GO" id="GO:0019134">
    <property type="term" value="F:glucosamine-1-phosphate N-acetyltransferase activity"/>
    <property type="evidence" value="ECO:0007669"/>
    <property type="project" value="UniProtKB-UniRule"/>
</dbReference>
<feature type="binding site" evidence="18">
    <location>
        <begin position="9"/>
        <end position="12"/>
    </location>
    <ligand>
        <name>UDP-N-acetyl-alpha-D-glucosamine</name>
        <dbReference type="ChEBI" id="CHEBI:57705"/>
    </ligand>
</feature>
<name>A0A202BGJ6_CHRVL</name>
<dbReference type="Pfam" id="PF00132">
    <property type="entry name" value="Hexapep"/>
    <property type="match status" value="1"/>
</dbReference>
<feature type="region of interest" description="Linker" evidence="18">
    <location>
        <begin position="228"/>
        <end position="248"/>
    </location>
</feature>
<keyword evidence="10 18" id="KW-0133">Cell shape</keyword>
<evidence type="ECO:0000313" key="20">
    <source>
        <dbReference type="EMBL" id="OVE50589.1"/>
    </source>
</evidence>
<dbReference type="SUPFAM" id="SSF53448">
    <property type="entry name" value="Nucleotide-diphospho-sugar transferases"/>
    <property type="match status" value="1"/>
</dbReference>
<feature type="binding site" evidence="18">
    <location>
        <position position="331"/>
    </location>
    <ligand>
        <name>UDP-N-acetyl-alpha-D-glucosamine</name>
        <dbReference type="ChEBI" id="CHEBI:57705"/>
    </ligand>
</feature>
<feature type="binding site" evidence="18">
    <location>
        <begin position="101"/>
        <end position="103"/>
    </location>
    <ligand>
        <name>UDP-N-acetyl-alpha-D-glucosamine</name>
        <dbReference type="ChEBI" id="CHEBI:57705"/>
    </ligand>
</feature>
<comment type="caution">
    <text evidence="20">The sequence shown here is derived from an EMBL/GenBank/DDBJ whole genome shotgun (WGS) entry which is preliminary data.</text>
</comment>
<feature type="binding site" evidence="18">
    <location>
        <position position="421"/>
    </location>
    <ligand>
        <name>acetyl-CoA</name>
        <dbReference type="ChEBI" id="CHEBI:57288"/>
    </ligand>
</feature>
<keyword evidence="7 18" id="KW-0479">Metal-binding</keyword>
<dbReference type="InterPro" id="IPR050065">
    <property type="entry name" value="GlmU-like"/>
</dbReference>
<dbReference type="Pfam" id="PF12804">
    <property type="entry name" value="NTP_transf_3"/>
    <property type="match status" value="1"/>
</dbReference>
<dbReference type="PANTHER" id="PTHR43584">
    <property type="entry name" value="NUCLEOTIDYL TRANSFERASE"/>
    <property type="match status" value="1"/>
</dbReference>
<evidence type="ECO:0000256" key="12">
    <source>
        <dbReference type="ARBA" id="ARBA00023268"/>
    </source>
</evidence>
<feature type="binding site" evidence="18">
    <location>
        <position position="137"/>
    </location>
    <ligand>
        <name>UDP-N-acetyl-alpha-D-glucosamine</name>
        <dbReference type="ChEBI" id="CHEBI:57705"/>
    </ligand>
</feature>
<evidence type="ECO:0000256" key="5">
    <source>
        <dbReference type="ARBA" id="ARBA00022679"/>
    </source>
</evidence>
<dbReference type="EMBL" id="NHOO01000001">
    <property type="protein sequence ID" value="OVE50589.1"/>
    <property type="molecule type" value="Genomic_DNA"/>
</dbReference>
<keyword evidence="4 18" id="KW-0963">Cytoplasm</keyword>
<dbReference type="GO" id="GO:0009252">
    <property type="term" value="P:peptidoglycan biosynthetic process"/>
    <property type="evidence" value="ECO:0007669"/>
    <property type="project" value="UniProtKB-UniRule"/>
</dbReference>
<feature type="binding site" evidence="18">
    <location>
        <begin position="79"/>
        <end position="80"/>
    </location>
    <ligand>
        <name>UDP-N-acetyl-alpha-D-glucosamine</name>
        <dbReference type="ChEBI" id="CHEBI:57705"/>
    </ligand>
</feature>
<comment type="similarity">
    <text evidence="2 18">In the C-terminal section; belongs to the transferase hexapeptide repeat family.</text>
</comment>
<dbReference type="SUPFAM" id="SSF51161">
    <property type="entry name" value="Trimeric LpxA-like enzymes"/>
    <property type="match status" value="1"/>
</dbReference>
<dbReference type="GO" id="GO:0005737">
    <property type="term" value="C:cytoplasm"/>
    <property type="evidence" value="ECO:0007669"/>
    <property type="project" value="UniProtKB-SubCell"/>
</dbReference>
<dbReference type="Proteomes" id="UP000196342">
    <property type="component" value="Unassembled WGS sequence"/>
</dbReference>
<comment type="pathway">
    <text evidence="18">Nucleotide-sugar biosynthesis; UDP-N-acetyl-alpha-D-glucosamine biosynthesis; N-acetyl-alpha-D-glucosamine 1-phosphate from alpha-D-glucosamine 6-phosphate (route II): step 2/2.</text>
</comment>
<evidence type="ECO:0000256" key="10">
    <source>
        <dbReference type="ARBA" id="ARBA00022960"/>
    </source>
</evidence>